<dbReference type="InterPro" id="IPR050204">
    <property type="entry name" value="AraC_XylS_family_regulators"/>
</dbReference>
<dbReference type="Gene3D" id="2.60.120.10">
    <property type="entry name" value="Jelly Rolls"/>
    <property type="match status" value="1"/>
</dbReference>
<evidence type="ECO:0000313" key="6">
    <source>
        <dbReference type="EMBL" id="AZE51828.1"/>
    </source>
</evidence>
<dbReference type="InterPro" id="IPR011051">
    <property type="entry name" value="RmlC_Cupin_sf"/>
</dbReference>
<dbReference type="InterPro" id="IPR032783">
    <property type="entry name" value="AraC_lig"/>
</dbReference>
<dbReference type="InterPro" id="IPR009057">
    <property type="entry name" value="Homeodomain-like_sf"/>
</dbReference>
<evidence type="ECO:0000313" key="7">
    <source>
        <dbReference type="Proteomes" id="UP000268048"/>
    </source>
</evidence>
<dbReference type="PRINTS" id="PR00032">
    <property type="entry name" value="HTHARAC"/>
</dbReference>
<comment type="function">
    <text evidence="4">Regulatory protein of the TOL plasmid xyl operons. XylS activates the xylXYZLTEGFJQKIH operon required for the degradation of toluene, m-xylene and p-xylene.</text>
</comment>
<dbReference type="Pfam" id="PF12833">
    <property type="entry name" value="HTH_18"/>
    <property type="match status" value="1"/>
</dbReference>
<proteinExistence type="predicted"/>
<evidence type="ECO:0000256" key="3">
    <source>
        <dbReference type="ARBA" id="ARBA00023163"/>
    </source>
</evidence>
<accession>A0A3G7TZL3</accession>
<gene>
    <name evidence="6" type="ORF">C4K04_6200</name>
</gene>
<dbReference type="GO" id="GO:0043565">
    <property type="term" value="F:sequence-specific DNA binding"/>
    <property type="evidence" value="ECO:0007669"/>
    <property type="project" value="InterPro"/>
</dbReference>
<feature type="domain" description="HTH araC/xylS-type" evidence="5">
    <location>
        <begin position="202"/>
        <end position="300"/>
    </location>
</feature>
<dbReference type="PANTHER" id="PTHR46796:SF7">
    <property type="entry name" value="ARAC FAMILY TRANSCRIPTIONAL REGULATOR"/>
    <property type="match status" value="1"/>
</dbReference>
<dbReference type="SUPFAM" id="SSF51182">
    <property type="entry name" value="RmlC-like cupins"/>
    <property type="match status" value="1"/>
</dbReference>
<dbReference type="PANTHER" id="PTHR46796">
    <property type="entry name" value="HTH-TYPE TRANSCRIPTIONAL ACTIVATOR RHAS-RELATED"/>
    <property type="match status" value="1"/>
</dbReference>
<dbReference type="SUPFAM" id="SSF46689">
    <property type="entry name" value="Homeodomain-like"/>
    <property type="match status" value="2"/>
</dbReference>
<dbReference type="AlphaFoldDB" id="A0A3G7TZL3"/>
<dbReference type="Proteomes" id="UP000268048">
    <property type="component" value="Chromosome"/>
</dbReference>
<organism evidence="6 7">
    <name type="scientific">Pseudomonas chlororaphis</name>
    <dbReference type="NCBI Taxonomy" id="587753"/>
    <lineage>
        <taxon>Bacteria</taxon>
        <taxon>Pseudomonadati</taxon>
        <taxon>Pseudomonadota</taxon>
        <taxon>Gammaproteobacteria</taxon>
        <taxon>Pseudomonadales</taxon>
        <taxon>Pseudomonadaceae</taxon>
        <taxon>Pseudomonas</taxon>
    </lineage>
</organism>
<evidence type="ECO:0000259" key="5">
    <source>
        <dbReference type="PROSITE" id="PS01124"/>
    </source>
</evidence>
<dbReference type="GO" id="GO:0003700">
    <property type="term" value="F:DNA-binding transcription factor activity"/>
    <property type="evidence" value="ECO:0007669"/>
    <property type="project" value="InterPro"/>
</dbReference>
<sequence>MNSIDTLIALANVRGCLDLRCQFQGDWALEHPQEALGMAPYHIVLAGHCRVALPDGQHLRLQAGDILLLPEGSPHVLLSPGQRVAAATPRVDERAVLPVHRLGGPEVELDMLCGRFFYNRASLLFAALPAYLLIPGSALPDQGPLAALVGLLRGEADGAQAGARFLLDALSSALFTLMLRAYLASAAPGSGALALLGDKRLGRAWQAMLADPAHEWTIDSLARAAAMSRATFMRAFVRVAGVSPWVLLTQVRMERAFGLLRHSHLSLSDIAAQVGYQSQAAFSKKFKQAYGEAPGAIRRGLRAPL</sequence>
<dbReference type="SMART" id="SM00342">
    <property type="entry name" value="HTH_ARAC"/>
    <property type="match status" value="1"/>
</dbReference>
<keyword evidence="3" id="KW-0804">Transcription</keyword>
<evidence type="ECO:0000256" key="4">
    <source>
        <dbReference type="ARBA" id="ARBA00037345"/>
    </source>
</evidence>
<dbReference type="PROSITE" id="PS01124">
    <property type="entry name" value="HTH_ARAC_FAMILY_2"/>
    <property type="match status" value="1"/>
</dbReference>
<dbReference type="InterPro" id="IPR014710">
    <property type="entry name" value="RmlC-like_jellyroll"/>
</dbReference>
<evidence type="ECO:0000256" key="2">
    <source>
        <dbReference type="ARBA" id="ARBA00023125"/>
    </source>
</evidence>
<keyword evidence="1" id="KW-0805">Transcription regulation</keyword>
<dbReference type="InterPro" id="IPR018060">
    <property type="entry name" value="HTH_AraC"/>
</dbReference>
<dbReference type="EMBL" id="CP027753">
    <property type="protein sequence ID" value="AZE51828.1"/>
    <property type="molecule type" value="Genomic_DNA"/>
</dbReference>
<protein>
    <submittedName>
        <fullName evidence="6">Transcriptional regulator, AraC family</fullName>
    </submittedName>
</protein>
<dbReference type="RefSeq" id="WP_124322747.1">
    <property type="nucleotide sequence ID" value="NZ_CP027753.1"/>
</dbReference>
<name>A0A3G7TZL3_9PSED</name>
<dbReference type="CDD" id="cd06995">
    <property type="entry name" value="cupin_YkgD-like_N"/>
    <property type="match status" value="1"/>
</dbReference>
<keyword evidence="2" id="KW-0238">DNA-binding</keyword>
<reference evidence="6 7" key="1">
    <citation type="submission" date="2018-03" db="EMBL/GenBank/DDBJ databases">
        <title>Diversity of phytobeneficial traits revealed by whole-genome analysis of worldwide-isolated phenazine-producing Pseudomonas spp.</title>
        <authorList>
            <person name="Biessy A."/>
            <person name="Novinscak A."/>
            <person name="Blom J."/>
            <person name="Leger G."/>
            <person name="Thomashow L.S."/>
            <person name="Cazorla F.M."/>
            <person name="Josic D."/>
            <person name="Filion M."/>
        </authorList>
    </citation>
    <scope>NUCLEOTIDE SEQUENCE [LARGE SCALE GENOMIC DNA]</scope>
    <source>
        <strain evidence="6 7">B25</strain>
    </source>
</reference>
<dbReference type="Pfam" id="PF12852">
    <property type="entry name" value="Cupin_6"/>
    <property type="match status" value="1"/>
</dbReference>
<dbReference type="InterPro" id="IPR020449">
    <property type="entry name" value="Tscrpt_reg_AraC-type_HTH"/>
</dbReference>
<dbReference type="Gene3D" id="1.10.10.60">
    <property type="entry name" value="Homeodomain-like"/>
    <property type="match status" value="2"/>
</dbReference>
<evidence type="ECO:0000256" key="1">
    <source>
        <dbReference type="ARBA" id="ARBA00023015"/>
    </source>
</evidence>